<feature type="chain" id="PRO_5020481596" evidence="1">
    <location>
        <begin position="30"/>
        <end position="71"/>
    </location>
</feature>
<dbReference type="AlphaFoldDB" id="A0A4U2ZYA8"/>
<protein>
    <submittedName>
        <fullName evidence="2">Uncharacterized protein</fullName>
    </submittedName>
</protein>
<name>A0A4U2ZYA8_BACMY</name>
<evidence type="ECO:0000256" key="1">
    <source>
        <dbReference type="SAM" id="SignalP"/>
    </source>
</evidence>
<proteinExistence type="predicted"/>
<evidence type="ECO:0000313" key="3">
    <source>
        <dbReference type="Proteomes" id="UP000305524"/>
    </source>
</evidence>
<dbReference type="EMBL" id="SZOD01001056">
    <property type="protein sequence ID" value="TKI79672.1"/>
    <property type="molecule type" value="Genomic_DNA"/>
</dbReference>
<comment type="caution">
    <text evidence="2">The sequence shown here is derived from an EMBL/GenBank/DDBJ whole genome shotgun (WGS) entry which is preliminary data.</text>
</comment>
<keyword evidence="1" id="KW-0732">Signal</keyword>
<sequence length="71" mass="7794">MKNKTNYMKVLIAGALISSVLPSATLSYAESKKEDIPVKNKQNGLLGSFYGNKDFKDLVMLRGNSGVNEKK</sequence>
<organism evidence="2 3">
    <name type="scientific">Bacillus mycoides</name>
    <dbReference type="NCBI Taxonomy" id="1405"/>
    <lineage>
        <taxon>Bacteria</taxon>
        <taxon>Bacillati</taxon>
        <taxon>Bacillota</taxon>
        <taxon>Bacilli</taxon>
        <taxon>Bacillales</taxon>
        <taxon>Bacillaceae</taxon>
        <taxon>Bacillus</taxon>
        <taxon>Bacillus cereus group</taxon>
    </lineage>
</organism>
<gene>
    <name evidence="2" type="ORF">FC701_30975</name>
</gene>
<reference evidence="2 3" key="1">
    <citation type="journal article" date="2019" name="Environ. Microbiol.">
        <title>An active ?-lactamase is a part of an orchestrated cell wall stress resistance network of Bacillus subtilis and related rhizosphere species.</title>
        <authorList>
            <person name="Bucher T."/>
            <person name="Keren-Paz A."/>
            <person name="Hausser J."/>
            <person name="Olender T."/>
            <person name="Cytryn E."/>
            <person name="Kolodkin-Gal I."/>
        </authorList>
    </citation>
    <scope>NUCLEOTIDE SEQUENCE [LARGE SCALE GENOMIC DNA]</scope>
    <source>
        <strain evidence="2 3">I186</strain>
    </source>
</reference>
<feature type="signal peptide" evidence="1">
    <location>
        <begin position="1"/>
        <end position="29"/>
    </location>
</feature>
<dbReference type="Proteomes" id="UP000305524">
    <property type="component" value="Unassembled WGS sequence"/>
</dbReference>
<accession>A0A4U2ZYA8</accession>
<dbReference type="RefSeq" id="WP_137059340.1">
    <property type="nucleotide sequence ID" value="NZ_SZOD01001056.1"/>
</dbReference>
<evidence type="ECO:0000313" key="2">
    <source>
        <dbReference type="EMBL" id="TKI79672.1"/>
    </source>
</evidence>
<feature type="non-terminal residue" evidence="2">
    <location>
        <position position="71"/>
    </location>
</feature>